<dbReference type="AlphaFoldDB" id="A0A1V9FGI2"/>
<keyword evidence="2" id="KW-1185">Reference proteome</keyword>
<dbReference type="EMBL" id="LWBP01000192">
    <property type="protein sequence ID" value="OQP57472.1"/>
    <property type="molecule type" value="Genomic_DNA"/>
</dbReference>
<accession>A0A1V9FGI2</accession>
<evidence type="ECO:0000313" key="1">
    <source>
        <dbReference type="EMBL" id="OQP57472.1"/>
    </source>
</evidence>
<reference evidence="2" key="1">
    <citation type="submission" date="2016-04" db="EMBL/GenBank/DDBJ databases">
        <authorList>
            <person name="Chen L."/>
            <person name="Zhuang W."/>
            <person name="Wang G."/>
        </authorList>
    </citation>
    <scope>NUCLEOTIDE SEQUENCE [LARGE SCALE GENOMIC DNA]</scope>
    <source>
        <strain evidence="2">208</strain>
    </source>
</reference>
<gene>
    <name evidence="1" type="ORF">A4R26_24175</name>
</gene>
<evidence type="ECO:0000313" key="2">
    <source>
        <dbReference type="Proteomes" id="UP000192276"/>
    </source>
</evidence>
<organism evidence="1 2">
    <name type="scientific">Niastella populi</name>
    <dbReference type="NCBI Taxonomy" id="550983"/>
    <lineage>
        <taxon>Bacteria</taxon>
        <taxon>Pseudomonadati</taxon>
        <taxon>Bacteroidota</taxon>
        <taxon>Chitinophagia</taxon>
        <taxon>Chitinophagales</taxon>
        <taxon>Chitinophagaceae</taxon>
        <taxon>Niastella</taxon>
    </lineage>
</organism>
<comment type="caution">
    <text evidence="1">The sequence shown here is derived from an EMBL/GenBank/DDBJ whole genome shotgun (WGS) entry which is preliminary data.</text>
</comment>
<dbReference type="Proteomes" id="UP000192276">
    <property type="component" value="Unassembled WGS sequence"/>
</dbReference>
<dbReference type="STRING" id="550983.A4R26_24175"/>
<protein>
    <submittedName>
        <fullName evidence="1">Uncharacterized protein</fullName>
    </submittedName>
</protein>
<sequence>MGRIFDQQHVIEAERTFVNNDFSELPHLQQYKDQGYEIATGQVKLKTPVTPGTKVEVRPDCMFFKVDTRGRVILAEPGIWQECKIRRSSPLTENQETVIEMLINGQLNNTQIVFEVGTSRLQDIGLPKGTTVTIDVVNQISI</sequence>
<proteinExistence type="predicted"/>
<name>A0A1V9FGI2_9BACT</name>